<feature type="transmembrane region" description="Helical" evidence="5">
    <location>
        <begin position="224"/>
        <end position="245"/>
    </location>
</feature>
<gene>
    <name evidence="6" type="ORF">APT65_00111</name>
</gene>
<evidence type="ECO:0000313" key="6">
    <source>
        <dbReference type="EMBL" id="UZV39714.1"/>
    </source>
</evidence>
<protein>
    <submittedName>
        <fullName evidence="6">Integral membrane protein</fullName>
    </submittedName>
</protein>
<keyword evidence="3 5" id="KW-1133">Transmembrane helix</keyword>
<evidence type="ECO:0000256" key="4">
    <source>
        <dbReference type="ARBA" id="ARBA00023136"/>
    </source>
</evidence>
<proteinExistence type="predicted"/>
<evidence type="ECO:0000256" key="1">
    <source>
        <dbReference type="ARBA" id="ARBA00004141"/>
    </source>
</evidence>
<keyword evidence="2 5" id="KW-0812">Transmembrane</keyword>
<feature type="transmembrane region" description="Helical" evidence="5">
    <location>
        <begin position="77"/>
        <end position="95"/>
    </location>
</feature>
<dbReference type="NCBIfam" id="TIGR03718">
    <property type="entry name" value="R_switched_Alx"/>
    <property type="match status" value="1"/>
</dbReference>
<feature type="transmembrane region" description="Helical" evidence="5">
    <location>
        <begin position="195"/>
        <end position="218"/>
    </location>
</feature>
<dbReference type="PANTHER" id="PTHR30238:SF0">
    <property type="entry name" value="THYLAKOID MEMBRANE PROTEIN TERC, CHLOROPLASTIC"/>
    <property type="match status" value="1"/>
</dbReference>
<accession>A0A9E8GAE9</accession>
<evidence type="ECO:0000313" key="7">
    <source>
        <dbReference type="Proteomes" id="UP001163735"/>
    </source>
</evidence>
<dbReference type="EMBL" id="OP491958">
    <property type="protein sequence ID" value="UZV39714.1"/>
    <property type="molecule type" value="Genomic_DNA"/>
</dbReference>
<reference evidence="6" key="1">
    <citation type="submission" date="2022-09" db="EMBL/GenBank/DDBJ databases">
        <authorList>
            <person name="Cebeci A."/>
            <person name="Ture M."/>
            <person name="Alemdag M."/>
            <person name="Altinok I."/>
        </authorList>
    </citation>
    <scope>NUCLEOTIDE SEQUENCE</scope>
</reference>
<dbReference type="InterPro" id="IPR005496">
    <property type="entry name" value="Integral_membrane_TerC"/>
</dbReference>
<comment type="subcellular location">
    <subcellularLocation>
        <location evidence="1">Membrane</location>
        <topology evidence="1">Multi-pass membrane protein</topology>
    </subcellularLocation>
</comment>
<dbReference type="Pfam" id="PF03741">
    <property type="entry name" value="TerC"/>
    <property type="match status" value="1"/>
</dbReference>
<dbReference type="Proteomes" id="UP001163735">
    <property type="component" value="Segment"/>
</dbReference>
<sequence length="302" mass="33377">MLDTQILWLGLAVVMAISIYGDFFYTKSHEITTKTAVILSSAYVAMAVAFGGFIYAVHGYSDASLYFTGYVMEKALSVDNLMVFTAIFTFFGITCKKTQHRVLLWGIAGAIIFRGLFVAAGTTLINLHWAVQVAFGLFVLYSAYAMWKSEDEEYDVESKRAFVTKWISKVYPVTEIQEGSKFFTIINGVKYATPALLCMIVIELSDVVFAFDSVPAIFSITSDPFLVMGAMMMAILGLRALYFVLNILMDKLPHLSKAVIVVLVFIGLKMIGLPFGYHLDPMISLAIVGTILGIGCIPFKKV</sequence>
<name>A0A9E8GAE9_9CAUD</name>
<feature type="transmembrane region" description="Helical" evidence="5">
    <location>
        <begin position="37"/>
        <end position="57"/>
    </location>
</feature>
<evidence type="ECO:0000256" key="3">
    <source>
        <dbReference type="ARBA" id="ARBA00022989"/>
    </source>
</evidence>
<feature type="transmembrane region" description="Helical" evidence="5">
    <location>
        <begin position="282"/>
        <end position="299"/>
    </location>
</feature>
<feature type="transmembrane region" description="Helical" evidence="5">
    <location>
        <begin position="127"/>
        <end position="147"/>
    </location>
</feature>
<dbReference type="PANTHER" id="PTHR30238">
    <property type="entry name" value="MEMBRANE BOUND PREDICTED REDOX MODULATOR"/>
    <property type="match status" value="1"/>
</dbReference>
<keyword evidence="7" id="KW-1185">Reference proteome</keyword>
<feature type="transmembrane region" description="Helical" evidence="5">
    <location>
        <begin position="102"/>
        <end position="121"/>
    </location>
</feature>
<keyword evidence="4 5" id="KW-0472">Membrane</keyword>
<feature type="transmembrane region" description="Helical" evidence="5">
    <location>
        <begin position="6"/>
        <end position="25"/>
    </location>
</feature>
<evidence type="ECO:0000256" key="2">
    <source>
        <dbReference type="ARBA" id="ARBA00022692"/>
    </source>
</evidence>
<feature type="transmembrane region" description="Helical" evidence="5">
    <location>
        <begin position="257"/>
        <end position="276"/>
    </location>
</feature>
<dbReference type="GO" id="GO:0016020">
    <property type="term" value="C:membrane"/>
    <property type="evidence" value="ECO:0007669"/>
    <property type="project" value="UniProtKB-SubCell"/>
</dbReference>
<dbReference type="InterPro" id="IPR022369">
    <property type="entry name" value="Integral_membrane_TerC_rswitch"/>
</dbReference>
<evidence type="ECO:0000256" key="5">
    <source>
        <dbReference type="SAM" id="Phobius"/>
    </source>
</evidence>
<organism evidence="6 7">
    <name type="scientific">Aeromonas phage APT65</name>
    <dbReference type="NCBI Taxonomy" id="2982914"/>
    <lineage>
        <taxon>Viruses</taxon>
        <taxon>Duplodnaviria</taxon>
        <taxon>Heunggongvirae</taxon>
        <taxon>Uroviricota</taxon>
        <taxon>Caudoviricetes</taxon>
        <taxon>Aquaneticvirus</taxon>
        <taxon>Aquaneticvirus ApT65</taxon>
    </lineage>
</organism>